<feature type="compositionally biased region" description="Polar residues" evidence="1">
    <location>
        <begin position="200"/>
        <end position="223"/>
    </location>
</feature>
<dbReference type="Proteomes" id="UP001208570">
    <property type="component" value="Unassembled WGS sequence"/>
</dbReference>
<reference evidence="2" key="1">
    <citation type="journal article" date="2023" name="Mol. Biol. Evol.">
        <title>Third-Generation Sequencing Reveals the Adaptive Role of the Epigenome in Three Deep-Sea Polychaetes.</title>
        <authorList>
            <person name="Perez M."/>
            <person name="Aroh O."/>
            <person name="Sun Y."/>
            <person name="Lan Y."/>
            <person name="Juniper S.K."/>
            <person name="Young C.R."/>
            <person name="Angers B."/>
            <person name="Qian P.Y."/>
        </authorList>
    </citation>
    <scope>NUCLEOTIDE SEQUENCE</scope>
    <source>
        <strain evidence="2">P08H-3</strain>
    </source>
</reference>
<accession>A0AAD9JSX7</accession>
<dbReference type="AlphaFoldDB" id="A0AAD9JSX7"/>
<dbReference type="EMBL" id="JAODUP010000167">
    <property type="protein sequence ID" value="KAK2158551.1"/>
    <property type="molecule type" value="Genomic_DNA"/>
</dbReference>
<organism evidence="2 3">
    <name type="scientific">Paralvinella palmiformis</name>
    <dbReference type="NCBI Taxonomy" id="53620"/>
    <lineage>
        <taxon>Eukaryota</taxon>
        <taxon>Metazoa</taxon>
        <taxon>Spiralia</taxon>
        <taxon>Lophotrochozoa</taxon>
        <taxon>Annelida</taxon>
        <taxon>Polychaeta</taxon>
        <taxon>Sedentaria</taxon>
        <taxon>Canalipalpata</taxon>
        <taxon>Terebellida</taxon>
        <taxon>Terebelliformia</taxon>
        <taxon>Alvinellidae</taxon>
        <taxon>Paralvinella</taxon>
    </lineage>
</organism>
<feature type="region of interest" description="Disordered" evidence="1">
    <location>
        <begin position="22"/>
        <end position="45"/>
    </location>
</feature>
<gene>
    <name evidence="2" type="ORF">LSH36_167g01021</name>
</gene>
<evidence type="ECO:0000256" key="1">
    <source>
        <dbReference type="SAM" id="MobiDB-lite"/>
    </source>
</evidence>
<name>A0AAD9JSX7_9ANNE</name>
<feature type="region of interest" description="Disordered" evidence="1">
    <location>
        <begin position="269"/>
        <end position="302"/>
    </location>
</feature>
<feature type="region of interest" description="Disordered" evidence="1">
    <location>
        <begin position="159"/>
        <end position="223"/>
    </location>
</feature>
<evidence type="ECO:0000313" key="3">
    <source>
        <dbReference type="Proteomes" id="UP001208570"/>
    </source>
</evidence>
<protein>
    <submittedName>
        <fullName evidence="2">Uncharacterized protein</fullName>
    </submittedName>
</protein>
<comment type="caution">
    <text evidence="2">The sequence shown here is derived from an EMBL/GenBank/DDBJ whole genome shotgun (WGS) entry which is preliminary data.</text>
</comment>
<proteinExistence type="predicted"/>
<feature type="compositionally biased region" description="Basic and acidic residues" evidence="1">
    <location>
        <begin position="29"/>
        <end position="43"/>
    </location>
</feature>
<keyword evidence="3" id="KW-1185">Reference proteome</keyword>
<sequence>MSDVGNNAHYRPDTCREFFTYTAPGEMSDTERDPVVDDSKQSDSDDDIAFIDASHISDSPPSRYATCSALPDAKSRRLCGHDASSPCQPASPSFLLHPDDVIVTSPAHRIEYHDSAYFHDDDAFVEETNALLPIISEETSTAARIRSYLDNGTRLCDSGCSSPSQAGSGHRAPSRRRRSQQPKVSRCNSTPEDHGDSGYADSSTSTDCPLSATPGDSNGVESGSVDSSFGLSFADRASMTSSPPALSTSGRLLTRRQFHRGTFVRYRYPARYHHRQASSGQETKPSRVQKPNFQPPSCLRPSVRYNKEPIVQRRPPRVDTTKRWPEAPRYPPKSRHAEVECEIIRLVDKLDIGVQCSAPPVRETGCQCSAKTSDSQTQIARVRRKAVAVQTVPKQCSEVGVQNSVPTRNRMVDTDVTVTYFPNELPVTNICSRCRQEGDRCNVNYWVDSNVPQP</sequence>
<evidence type="ECO:0000313" key="2">
    <source>
        <dbReference type="EMBL" id="KAK2158551.1"/>
    </source>
</evidence>